<feature type="compositionally biased region" description="Basic and acidic residues" evidence="1">
    <location>
        <begin position="78"/>
        <end position="89"/>
    </location>
</feature>
<evidence type="ECO:0000256" key="1">
    <source>
        <dbReference type="SAM" id="MobiDB-lite"/>
    </source>
</evidence>
<accession>A0A914RF00</accession>
<sequence length="116" mass="12943">MSEMQRPGYNEMADSPMLSARERKLRREACSMIPLKASVERMTSYPSCTQTDDIVEEADEKLTDDEVAEDESALWVPRGRDPSTRRLAEPTKSSPAAHLRNVSRGAHGHGLRAKST</sequence>
<feature type="compositionally biased region" description="Basic residues" evidence="1">
    <location>
        <begin position="106"/>
        <end position="116"/>
    </location>
</feature>
<dbReference type="AlphaFoldDB" id="A0A914RF00"/>
<evidence type="ECO:0000313" key="2">
    <source>
        <dbReference type="Proteomes" id="UP000887564"/>
    </source>
</evidence>
<reference evidence="3" key="1">
    <citation type="submission" date="2022-11" db="UniProtKB">
        <authorList>
            <consortium name="WormBaseParasite"/>
        </authorList>
    </citation>
    <scope>IDENTIFICATION</scope>
</reference>
<dbReference type="Proteomes" id="UP000887564">
    <property type="component" value="Unplaced"/>
</dbReference>
<protein>
    <submittedName>
        <fullName evidence="3">Uncharacterized protein</fullName>
    </submittedName>
</protein>
<proteinExistence type="predicted"/>
<organism evidence="2 3">
    <name type="scientific">Parascaris equorum</name>
    <name type="common">Equine roundworm</name>
    <dbReference type="NCBI Taxonomy" id="6256"/>
    <lineage>
        <taxon>Eukaryota</taxon>
        <taxon>Metazoa</taxon>
        <taxon>Ecdysozoa</taxon>
        <taxon>Nematoda</taxon>
        <taxon>Chromadorea</taxon>
        <taxon>Rhabditida</taxon>
        <taxon>Spirurina</taxon>
        <taxon>Ascaridomorpha</taxon>
        <taxon>Ascaridoidea</taxon>
        <taxon>Ascarididae</taxon>
        <taxon>Parascaris</taxon>
    </lineage>
</organism>
<evidence type="ECO:0000313" key="3">
    <source>
        <dbReference type="WBParaSite" id="PEQ_0000333801-mRNA-1"/>
    </source>
</evidence>
<keyword evidence="2" id="KW-1185">Reference proteome</keyword>
<name>A0A914RF00_PAREQ</name>
<feature type="region of interest" description="Disordered" evidence="1">
    <location>
        <begin position="60"/>
        <end position="116"/>
    </location>
</feature>
<feature type="compositionally biased region" description="Acidic residues" evidence="1">
    <location>
        <begin position="60"/>
        <end position="72"/>
    </location>
</feature>
<dbReference type="WBParaSite" id="PEQ_0000333801-mRNA-1">
    <property type="protein sequence ID" value="PEQ_0000333801-mRNA-1"/>
    <property type="gene ID" value="PEQ_0000333801"/>
</dbReference>